<name>A0A1M5BME8_9BACT</name>
<evidence type="ECO:0000313" key="2">
    <source>
        <dbReference type="Proteomes" id="UP000184041"/>
    </source>
</evidence>
<sequence>MIRSRSILILLLSLIIFSSCITDQKKFNGQIITEFPTPIELKGDRVFEDELGLISIKVIDSLTVISTMKKDIIKVYDSNQHLISGFGKKGRGPNEFNMSPVIQDGIKTRNFIRIFTLDQQLLTLSSIDIKTSIDSSKVSINKRYELPRELSGTIDIFYVDSTEIIGTYDDRFSKRLNKKRGGFYYHPRTDNFNTFPLFNLTMKPYEVMPATNINARSSDISPNRSKFASVMMHYPGLEIFDLNSDINDNPKRYMLDSDPPSVVYDLNTFKEDGYLAYYLDVEASDNYIYLLYLGNKLDDRAHQTYIKVLNWKGKPHKQYLIPSKYNLSMISVDEKNQYFYGLSYSNDAIYKFEYNSNE</sequence>
<proteinExistence type="predicted"/>
<dbReference type="Pfam" id="PF15869">
    <property type="entry name" value="TolB_like"/>
    <property type="match status" value="1"/>
</dbReference>
<gene>
    <name evidence="1" type="ORF">SAMN05443144_108175</name>
</gene>
<dbReference type="AlphaFoldDB" id="A0A1M5BME8"/>
<protein>
    <submittedName>
        <fullName evidence="1">TolB-like 6-blade propeller-like</fullName>
    </submittedName>
</protein>
<accession>A0A1M5BME8</accession>
<dbReference type="PROSITE" id="PS51257">
    <property type="entry name" value="PROKAR_LIPOPROTEIN"/>
    <property type="match status" value="1"/>
</dbReference>
<dbReference type="EMBL" id="FQUS01000008">
    <property type="protein sequence ID" value="SHF43678.1"/>
    <property type="molecule type" value="Genomic_DNA"/>
</dbReference>
<evidence type="ECO:0000313" key="1">
    <source>
        <dbReference type="EMBL" id="SHF43678.1"/>
    </source>
</evidence>
<reference evidence="1 2" key="1">
    <citation type="submission" date="2016-11" db="EMBL/GenBank/DDBJ databases">
        <authorList>
            <person name="Jaros S."/>
            <person name="Januszkiewicz K."/>
            <person name="Wedrychowicz H."/>
        </authorList>
    </citation>
    <scope>NUCLEOTIDE SEQUENCE [LARGE SCALE GENOMIC DNA]</scope>
    <source>
        <strain evidence="1 2">DSM 21986</strain>
    </source>
</reference>
<keyword evidence="2" id="KW-1185">Reference proteome</keyword>
<dbReference type="Proteomes" id="UP000184041">
    <property type="component" value="Unassembled WGS sequence"/>
</dbReference>
<dbReference type="STRING" id="1194090.SAMN05443144_108175"/>
<organism evidence="1 2">
    <name type="scientific">Fodinibius roseus</name>
    <dbReference type="NCBI Taxonomy" id="1194090"/>
    <lineage>
        <taxon>Bacteria</taxon>
        <taxon>Pseudomonadati</taxon>
        <taxon>Balneolota</taxon>
        <taxon>Balneolia</taxon>
        <taxon>Balneolales</taxon>
        <taxon>Balneolaceae</taxon>
        <taxon>Fodinibius</taxon>
    </lineage>
</organism>